<feature type="region of interest" description="Disordered" evidence="1">
    <location>
        <begin position="1"/>
        <end position="39"/>
    </location>
</feature>
<protein>
    <submittedName>
        <fullName evidence="2">Uncharacterized protein</fullName>
    </submittedName>
</protein>
<proteinExistence type="predicted"/>
<organism evidence="2 3">
    <name type="scientific">Streptomyces albiaxialis</name>
    <dbReference type="NCBI Taxonomy" id="329523"/>
    <lineage>
        <taxon>Bacteria</taxon>
        <taxon>Bacillati</taxon>
        <taxon>Actinomycetota</taxon>
        <taxon>Actinomycetes</taxon>
        <taxon>Kitasatosporales</taxon>
        <taxon>Streptomycetaceae</taxon>
        <taxon>Streptomyces</taxon>
    </lineage>
</organism>
<reference evidence="3" key="1">
    <citation type="journal article" date="2019" name="Int. J. Syst. Evol. Microbiol.">
        <title>The Global Catalogue of Microorganisms (GCM) 10K type strain sequencing project: providing services to taxonomists for standard genome sequencing and annotation.</title>
        <authorList>
            <consortium name="The Broad Institute Genomics Platform"/>
            <consortium name="The Broad Institute Genome Sequencing Center for Infectious Disease"/>
            <person name="Wu L."/>
            <person name="Ma J."/>
        </authorList>
    </citation>
    <scope>NUCLEOTIDE SEQUENCE [LARGE SCALE GENOMIC DNA]</scope>
    <source>
        <strain evidence="3">JCM 15478</strain>
    </source>
</reference>
<name>A0ABP5HDM1_9ACTN</name>
<evidence type="ECO:0000313" key="3">
    <source>
        <dbReference type="Proteomes" id="UP001500016"/>
    </source>
</evidence>
<feature type="compositionally biased region" description="Polar residues" evidence="1">
    <location>
        <begin position="1"/>
        <end position="11"/>
    </location>
</feature>
<gene>
    <name evidence="2" type="ORF">GCM10009801_26170</name>
</gene>
<evidence type="ECO:0000256" key="1">
    <source>
        <dbReference type="SAM" id="MobiDB-lite"/>
    </source>
</evidence>
<sequence length="76" mass="8052">MQDNASSQQGWSGKKLFPKGRQRAGSEVSTASRRCPTSARVAGVMGAVVRQATRMCARSGGWVSGVARRESGRARA</sequence>
<dbReference type="Proteomes" id="UP001500016">
    <property type="component" value="Unassembled WGS sequence"/>
</dbReference>
<dbReference type="EMBL" id="BAAAPE010000007">
    <property type="protein sequence ID" value="GAA2073101.1"/>
    <property type="molecule type" value="Genomic_DNA"/>
</dbReference>
<evidence type="ECO:0000313" key="2">
    <source>
        <dbReference type="EMBL" id="GAA2073101.1"/>
    </source>
</evidence>
<keyword evidence="3" id="KW-1185">Reference proteome</keyword>
<comment type="caution">
    <text evidence="2">The sequence shown here is derived from an EMBL/GenBank/DDBJ whole genome shotgun (WGS) entry which is preliminary data.</text>
</comment>
<accession>A0ABP5HDM1</accession>